<keyword evidence="1" id="KW-1133">Transmembrane helix</keyword>
<dbReference type="Proteomes" id="UP000177763">
    <property type="component" value="Unassembled WGS sequence"/>
</dbReference>
<keyword evidence="1" id="KW-0812">Transmembrane</keyword>
<protein>
    <submittedName>
        <fullName evidence="2">Uncharacterized protein</fullName>
    </submittedName>
</protein>
<evidence type="ECO:0000313" key="3">
    <source>
        <dbReference type="Proteomes" id="UP000177763"/>
    </source>
</evidence>
<feature type="transmembrane region" description="Helical" evidence="1">
    <location>
        <begin position="47"/>
        <end position="66"/>
    </location>
</feature>
<sequence length="129" mass="13822">MLSYLAKESEMGNVSPVRVAIGLVLIFISAIPWGIGEGRILQGRGVALSGFVVIGSAAIYILGFIIAPINLGLVFVIWEFGAIVFAILTAAPKLLVWNEDIAFGYALFAASVIVAYSGVQFLERGYKIR</sequence>
<keyword evidence="1" id="KW-0472">Membrane</keyword>
<dbReference type="EMBL" id="MEVN01000008">
    <property type="protein sequence ID" value="OGC57637.1"/>
    <property type="molecule type" value="Genomic_DNA"/>
</dbReference>
<feature type="transmembrane region" description="Helical" evidence="1">
    <location>
        <begin position="17"/>
        <end position="35"/>
    </location>
</feature>
<feature type="transmembrane region" description="Helical" evidence="1">
    <location>
        <begin position="73"/>
        <end position="95"/>
    </location>
</feature>
<dbReference type="AlphaFoldDB" id="A0A1F4VK60"/>
<reference evidence="2 3" key="1">
    <citation type="journal article" date="2016" name="Nat. Commun.">
        <title>Thousands of microbial genomes shed light on interconnected biogeochemical processes in an aquifer system.</title>
        <authorList>
            <person name="Anantharaman K."/>
            <person name="Brown C.T."/>
            <person name="Hug L.A."/>
            <person name="Sharon I."/>
            <person name="Castelle C.J."/>
            <person name="Probst A.J."/>
            <person name="Thomas B.C."/>
            <person name="Singh A."/>
            <person name="Wilkins M.J."/>
            <person name="Karaoz U."/>
            <person name="Brodie E.L."/>
            <person name="Williams K.H."/>
            <person name="Hubbard S.S."/>
            <person name="Banfield J.F."/>
        </authorList>
    </citation>
    <scope>NUCLEOTIDE SEQUENCE [LARGE SCALE GENOMIC DNA]</scope>
</reference>
<evidence type="ECO:0000256" key="1">
    <source>
        <dbReference type="SAM" id="Phobius"/>
    </source>
</evidence>
<name>A0A1F4VK60_UNCKA</name>
<evidence type="ECO:0000313" key="2">
    <source>
        <dbReference type="EMBL" id="OGC57637.1"/>
    </source>
</evidence>
<gene>
    <name evidence="2" type="ORF">A3H26_02900</name>
</gene>
<feature type="transmembrane region" description="Helical" evidence="1">
    <location>
        <begin position="101"/>
        <end position="122"/>
    </location>
</feature>
<organism evidence="2 3">
    <name type="scientific">candidate division WWE3 bacterium RIFCSPLOWO2_12_FULL_36_10</name>
    <dbReference type="NCBI Taxonomy" id="1802630"/>
    <lineage>
        <taxon>Bacteria</taxon>
        <taxon>Katanobacteria</taxon>
    </lineage>
</organism>
<comment type="caution">
    <text evidence="2">The sequence shown here is derived from an EMBL/GenBank/DDBJ whole genome shotgun (WGS) entry which is preliminary data.</text>
</comment>
<accession>A0A1F4VK60</accession>
<dbReference type="STRING" id="1802630.A3H26_02900"/>
<proteinExistence type="predicted"/>